<keyword evidence="3 7" id="KW-0808">Transferase</keyword>
<dbReference type="NCBIfam" id="TIGR01469">
    <property type="entry name" value="cobA_cysG_Cterm"/>
    <property type="match status" value="1"/>
</dbReference>
<evidence type="ECO:0000256" key="4">
    <source>
        <dbReference type="ARBA" id="ARBA00022691"/>
    </source>
</evidence>
<evidence type="ECO:0000313" key="8">
    <source>
        <dbReference type="Proteomes" id="UP001418796"/>
    </source>
</evidence>
<evidence type="ECO:0000256" key="1">
    <source>
        <dbReference type="ARBA" id="ARBA00012162"/>
    </source>
</evidence>
<dbReference type="CDD" id="cd11642">
    <property type="entry name" value="SUMT"/>
    <property type="match status" value="1"/>
</dbReference>
<feature type="domain" description="Tetrapyrrole methylase" evidence="6">
    <location>
        <begin position="5"/>
        <end position="217"/>
    </location>
</feature>
<protein>
    <recommendedName>
        <fullName evidence="1">uroporphyrinogen-III C-methyltransferase</fullName>
        <ecNumber evidence="1">2.1.1.107</ecNumber>
    </recommendedName>
</protein>
<dbReference type="InterPro" id="IPR003043">
    <property type="entry name" value="Uropor_MeTrfase_CS"/>
</dbReference>
<organism evidence="7 8">
    <name type="scientific">Alkalicoccobacillus gibsonii</name>
    <dbReference type="NCBI Taxonomy" id="79881"/>
    <lineage>
        <taxon>Bacteria</taxon>
        <taxon>Bacillati</taxon>
        <taxon>Bacillota</taxon>
        <taxon>Bacilli</taxon>
        <taxon>Bacillales</taxon>
        <taxon>Bacillaceae</taxon>
        <taxon>Alkalicoccobacillus</taxon>
    </lineage>
</organism>
<dbReference type="Pfam" id="PF00590">
    <property type="entry name" value="TP_methylase"/>
    <property type="match status" value="1"/>
</dbReference>
<name>A0ABU9VMN7_9BACI</name>
<reference evidence="7 8" key="1">
    <citation type="submission" date="2024-03" db="EMBL/GenBank/DDBJ databases">
        <title>Bacilli Hybrid Assemblies.</title>
        <authorList>
            <person name="Kovac J."/>
        </authorList>
    </citation>
    <scope>NUCLEOTIDE SEQUENCE [LARGE SCALE GENOMIC DNA]</scope>
    <source>
        <strain evidence="7 8">FSL R7-0666</strain>
    </source>
</reference>
<dbReference type="SUPFAM" id="SSF53790">
    <property type="entry name" value="Tetrapyrrole methylase"/>
    <property type="match status" value="1"/>
</dbReference>
<dbReference type="InterPro" id="IPR035996">
    <property type="entry name" value="4pyrrol_Methylase_sf"/>
</dbReference>
<dbReference type="PROSITE" id="PS00839">
    <property type="entry name" value="SUMT_1"/>
    <property type="match status" value="1"/>
</dbReference>
<dbReference type="NCBIfam" id="NF004790">
    <property type="entry name" value="PRK06136.1"/>
    <property type="match status" value="1"/>
</dbReference>
<dbReference type="InterPro" id="IPR014777">
    <property type="entry name" value="4pyrrole_Mease_sub1"/>
</dbReference>
<comment type="caution">
    <text evidence="7">The sequence shown here is derived from an EMBL/GenBank/DDBJ whole genome shotgun (WGS) entry which is preliminary data.</text>
</comment>
<keyword evidence="5" id="KW-0627">Porphyrin biosynthesis</keyword>
<keyword evidence="2 7" id="KW-0489">Methyltransferase</keyword>
<dbReference type="PANTHER" id="PTHR45790">
    <property type="entry name" value="SIROHEME SYNTHASE-RELATED"/>
    <property type="match status" value="1"/>
</dbReference>
<gene>
    <name evidence="7" type="primary">cobA</name>
    <name evidence="7" type="ORF">MKY91_18535</name>
</gene>
<evidence type="ECO:0000259" key="6">
    <source>
        <dbReference type="Pfam" id="PF00590"/>
    </source>
</evidence>
<dbReference type="GO" id="GO:0032259">
    <property type="term" value="P:methylation"/>
    <property type="evidence" value="ECO:0007669"/>
    <property type="project" value="UniProtKB-KW"/>
</dbReference>
<dbReference type="PANTHER" id="PTHR45790:SF3">
    <property type="entry name" value="S-ADENOSYL-L-METHIONINE-DEPENDENT UROPORPHYRINOGEN III METHYLTRANSFERASE, CHLOROPLASTIC"/>
    <property type="match status" value="1"/>
</dbReference>
<dbReference type="Gene3D" id="3.40.1010.10">
    <property type="entry name" value="Cobalt-precorrin-4 Transmethylase, Domain 1"/>
    <property type="match status" value="1"/>
</dbReference>
<evidence type="ECO:0000256" key="2">
    <source>
        <dbReference type="ARBA" id="ARBA00022603"/>
    </source>
</evidence>
<dbReference type="InterPro" id="IPR006366">
    <property type="entry name" value="CobA/CysG_C"/>
</dbReference>
<dbReference type="InterPro" id="IPR050161">
    <property type="entry name" value="Siro_Cobalamin_biosynth"/>
</dbReference>
<evidence type="ECO:0000313" key="7">
    <source>
        <dbReference type="EMBL" id="MEN0645162.1"/>
    </source>
</evidence>
<accession>A0ABU9VMN7</accession>
<dbReference type="InterPro" id="IPR014776">
    <property type="entry name" value="4pyrrole_Mease_sub2"/>
</dbReference>
<dbReference type="Proteomes" id="UP001418796">
    <property type="component" value="Unassembled WGS sequence"/>
</dbReference>
<dbReference type="GO" id="GO:0004851">
    <property type="term" value="F:uroporphyrin-III C-methyltransferase activity"/>
    <property type="evidence" value="ECO:0007669"/>
    <property type="project" value="UniProtKB-EC"/>
</dbReference>
<evidence type="ECO:0000256" key="5">
    <source>
        <dbReference type="ARBA" id="ARBA00023244"/>
    </source>
</evidence>
<dbReference type="InterPro" id="IPR000878">
    <property type="entry name" value="4pyrrol_Mease"/>
</dbReference>
<keyword evidence="8" id="KW-1185">Reference proteome</keyword>
<keyword evidence="4" id="KW-0949">S-adenosyl-L-methionine</keyword>
<sequence length="389" mass="43165">MIQGKVYFVGAGPGDLDLITVKGLRLLQKADVVIFDRLVNPFLLMETSPEAKLVYCGKQPCKHTLRQEDIQKELLIHAKKGLTVVRLKGGDPSVFGRVGEEAELCAQHLIKYEIIPGITSGSAASMYAGVPVTHRKLSGSFATVTGHTCTKDGKPAVNWSSLAKAVDTIVFYMGMKHLPTISNELIHHGRSKDTPILLVQWGTYSKQRTVEGTLATIVAKAELAQIQNPAIILVGEVVKLRAKLNWFDQRPLSGRGMLIPTATDFCEEVSQLKEQGADVYAYPFLSQAIQMNHRDQLVLTRLFEDEHINTICLLTYQDYLEFFEYIDLSGINMDSLQTCTFICCDHTTRVHLSEAGFNTYQVSAMNVERITEALLPAQIQIAEPLRGSL</sequence>
<dbReference type="EC" id="2.1.1.107" evidence="1"/>
<dbReference type="Gene3D" id="3.30.950.10">
    <property type="entry name" value="Methyltransferase, Cobalt-precorrin-4 Transmethylase, Domain 2"/>
    <property type="match status" value="1"/>
</dbReference>
<dbReference type="RefSeq" id="WP_343131759.1">
    <property type="nucleotide sequence ID" value="NZ_JBCITK010000001.1"/>
</dbReference>
<evidence type="ECO:0000256" key="3">
    <source>
        <dbReference type="ARBA" id="ARBA00022679"/>
    </source>
</evidence>
<proteinExistence type="predicted"/>
<dbReference type="EMBL" id="JBCITK010000001">
    <property type="protein sequence ID" value="MEN0645162.1"/>
    <property type="molecule type" value="Genomic_DNA"/>
</dbReference>